<dbReference type="EMBL" id="RBWV01000010">
    <property type="protein sequence ID" value="RKS77768.1"/>
    <property type="molecule type" value="Genomic_DNA"/>
</dbReference>
<dbReference type="SUPFAM" id="SSF53092">
    <property type="entry name" value="Creatinase/prolidase N-terminal domain"/>
    <property type="match status" value="1"/>
</dbReference>
<evidence type="ECO:0000256" key="4">
    <source>
        <dbReference type="SAM" id="MobiDB-lite"/>
    </source>
</evidence>
<dbReference type="AlphaFoldDB" id="A0A420XSB0"/>
<dbReference type="PROSITE" id="PS00491">
    <property type="entry name" value="PROLINE_PEPTIDASE"/>
    <property type="match status" value="1"/>
</dbReference>
<dbReference type="InParanoid" id="A0A420XSB0"/>
<dbReference type="InterPro" id="IPR050659">
    <property type="entry name" value="Peptidase_M24B"/>
</dbReference>
<evidence type="ECO:0000259" key="5">
    <source>
        <dbReference type="Pfam" id="PF00557"/>
    </source>
</evidence>
<reference evidence="7 8" key="1">
    <citation type="submission" date="2018-10" db="EMBL/GenBank/DDBJ databases">
        <title>Genomic Encyclopedia of Archaeal and Bacterial Type Strains, Phase II (KMG-II): from individual species to whole genera.</title>
        <authorList>
            <person name="Goeker M."/>
        </authorList>
    </citation>
    <scope>NUCLEOTIDE SEQUENCE [LARGE SCALE GENOMIC DNA]</scope>
    <source>
        <strain evidence="7 8">RP-AC37</strain>
    </source>
</reference>
<organism evidence="7 8">
    <name type="scientific">Motilibacter peucedani</name>
    <dbReference type="NCBI Taxonomy" id="598650"/>
    <lineage>
        <taxon>Bacteria</taxon>
        <taxon>Bacillati</taxon>
        <taxon>Actinomycetota</taxon>
        <taxon>Actinomycetes</taxon>
        <taxon>Motilibacterales</taxon>
        <taxon>Motilibacteraceae</taxon>
        <taxon>Motilibacter</taxon>
    </lineage>
</organism>
<name>A0A420XSB0_9ACTN</name>
<comment type="caution">
    <text evidence="7">The sequence shown here is derived from an EMBL/GenBank/DDBJ whole genome shotgun (WGS) entry which is preliminary data.</text>
</comment>
<protein>
    <submittedName>
        <fullName evidence="7">Xaa-Pro aminopeptidase</fullName>
    </submittedName>
</protein>
<dbReference type="PANTHER" id="PTHR46112:SF8">
    <property type="entry name" value="CYTOPLASMIC PEPTIDASE PEPQ-RELATED"/>
    <property type="match status" value="1"/>
</dbReference>
<keyword evidence="1 3" id="KW-0479">Metal-binding</keyword>
<dbReference type="Proteomes" id="UP000281955">
    <property type="component" value="Unassembled WGS sequence"/>
</dbReference>
<evidence type="ECO:0000256" key="2">
    <source>
        <dbReference type="ARBA" id="ARBA00022801"/>
    </source>
</evidence>
<dbReference type="GO" id="GO:0046872">
    <property type="term" value="F:metal ion binding"/>
    <property type="evidence" value="ECO:0007669"/>
    <property type="project" value="UniProtKB-KW"/>
</dbReference>
<dbReference type="GO" id="GO:0004177">
    <property type="term" value="F:aminopeptidase activity"/>
    <property type="evidence" value="ECO:0007669"/>
    <property type="project" value="UniProtKB-KW"/>
</dbReference>
<feature type="compositionally biased region" description="Basic and acidic residues" evidence="4">
    <location>
        <begin position="355"/>
        <end position="364"/>
    </location>
</feature>
<proteinExistence type="inferred from homology"/>
<dbReference type="Gene3D" id="3.40.350.10">
    <property type="entry name" value="Creatinase/prolidase N-terminal domain"/>
    <property type="match status" value="1"/>
</dbReference>
<keyword evidence="7" id="KW-0031">Aminopeptidase</keyword>
<dbReference type="FunCoup" id="A0A420XSB0">
    <property type="interactions" value="255"/>
</dbReference>
<keyword evidence="7" id="KW-0645">Protease</keyword>
<dbReference type="PANTHER" id="PTHR46112">
    <property type="entry name" value="AMINOPEPTIDASE"/>
    <property type="match status" value="1"/>
</dbReference>
<dbReference type="SUPFAM" id="SSF55920">
    <property type="entry name" value="Creatinase/aminopeptidase"/>
    <property type="match status" value="1"/>
</dbReference>
<evidence type="ECO:0000313" key="8">
    <source>
        <dbReference type="Proteomes" id="UP000281955"/>
    </source>
</evidence>
<evidence type="ECO:0000256" key="1">
    <source>
        <dbReference type="ARBA" id="ARBA00022723"/>
    </source>
</evidence>
<dbReference type="InterPro" id="IPR000994">
    <property type="entry name" value="Pept_M24"/>
</dbReference>
<dbReference type="InterPro" id="IPR001131">
    <property type="entry name" value="Peptidase_M24B_aminopep-P_CS"/>
</dbReference>
<dbReference type="Gene3D" id="3.90.230.10">
    <property type="entry name" value="Creatinase/methionine aminopeptidase superfamily"/>
    <property type="match status" value="1"/>
</dbReference>
<dbReference type="Pfam" id="PF00557">
    <property type="entry name" value="Peptidase_M24"/>
    <property type="match status" value="1"/>
</dbReference>
<dbReference type="InterPro" id="IPR029149">
    <property type="entry name" value="Creatin/AminoP/Spt16_N"/>
</dbReference>
<accession>A0A420XSB0</accession>
<evidence type="ECO:0000256" key="3">
    <source>
        <dbReference type="RuleBase" id="RU000590"/>
    </source>
</evidence>
<feature type="region of interest" description="Disordered" evidence="4">
    <location>
        <begin position="341"/>
        <end position="364"/>
    </location>
</feature>
<evidence type="ECO:0000313" key="7">
    <source>
        <dbReference type="EMBL" id="RKS77768.1"/>
    </source>
</evidence>
<comment type="similarity">
    <text evidence="3">Belongs to the peptidase M24B family.</text>
</comment>
<keyword evidence="8" id="KW-1185">Reference proteome</keyword>
<keyword evidence="2" id="KW-0378">Hydrolase</keyword>
<dbReference type="OrthoDB" id="9806388at2"/>
<dbReference type="RefSeq" id="WP_121192761.1">
    <property type="nucleotide sequence ID" value="NZ_RBWV01000010.1"/>
</dbReference>
<feature type="domain" description="Peptidase M24" evidence="5">
    <location>
        <begin position="137"/>
        <end position="340"/>
    </location>
</feature>
<evidence type="ECO:0000259" key="6">
    <source>
        <dbReference type="Pfam" id="PF01321"/>
    </source>
</evidence>
<dbReference type="InterPro" id="IPR000587">
    <property type="entry name" value="Creatinase_N"/>
</dbReference>
<dbReference type="Pfam" id="PF01321">
    <property type="entry name" value="Creatinase_N"/>
    <property type="match status" value="1"/>
</dbReference>
<dbReference type="InterPro" id="IPR036005">
    <property type="entry name" value="Creatinase/aminopeptidase-like"/>
</dbReference>
<gene>
    <name evidence="7" type="ORF">CLV35_1466</name>
</gene>
<sequence length="364" mass="38364">MPPLDRRNALRELLASAGLDAALVTSHSNVRYLTGFTGSNGAVLVSADGTDLLASDGRYVEQAREEAPDAEFVLDRAVAAGLLGRAARAGLTTVGFEAHEVSVELHGELVGLGPVLRPLGRAVEGLRTTKDDEELALLRTACELTDAALDELRDGVRVGATERELARRLETRFHELGADGAAFETIVAGGPNSAVPHHVPTDRPLEAGDLLKVDCGARYRGYCADTTRTWVVGAPPADWQRELHALVAAAQRAGIAALRPGADVRDVDAAARSVVEAAGHGEHFGHGLGHGVGLDIHEAPLLAATSEGRLSPRVPVTVEPGVYLPGRGGVRIEDVLLVRERPAGTTDEEPLPLTRTERDLLSVG</sequence>
<feature type="domain" description="Creatinase N-terminal" evidence="6">
    <location>
        <begin position="6"/>
        <end position="127"/>
    </location>
</feature>